<proteinExistence type="inferred from homology"/>
<dbReference type="AlphaFoldDB" id="A0A9W7LFD5"/>
<comment type="caution">
    <text evidence="6">The sequence shown here is derived from an EMBL/GenBank/DDBJ whole genome shotgun (WGS) entry which is preliminary data.</text>
</comment>
<feature type="compositionally biased region" description="Acidic residues" evidence="4">
    <location>
        <begin position="244"/>
        <end position="259"/>
    </location>
</feature>
<reference evidence="7" key="1">
    <citation type="journal article" date="2023" name="Commun. Biol.">
        <title>Genome analysis of Parmales, the sister group of diatoms, reveals the evolutionary specialization of diatoms from phago-mixotrophs to photoautotrophs.</title>
        <authorList>
            <person name="Ban H."/>
            <person name="Sato S."/>
            <person name="Yoshikawa S."/>
            <person name="Yamada K."/>
            <person name="Nakamura Y."/>
            <person name="Ichinomiya M."/>
            <person name="Sato N."/>
            <person name="Blanc-Mathieu R."/>
            <person name="Endo H."/>
            <person name="Kuwata A."/>
            <person name="Ogata H."/>
        </authorList>
    </citation>
    <scope>NUCLEOTIDE SEQUENCE [LARGE SCALE GENOMIC DNA]</scope>
</reference>
<feature type="compositionally biased region" description="Basic residues" evidence="4">
    <location>
        <begin position="1"/>
        <end position="11"/>
    </location>
</feature>
<evidence type="ECO:0000313" key="6">
    <source>
        <dbReference type="EMBL" id="GMI48043.1"/>
    </source>
</evidence>
<dbReference type="PANTHER" id="PTHR19375">
    <property type="entry name" value="HEAT SHOCK PROTEIN 70KDA"/>
    <property type="match status" value="1"/>
</dbReference>
<dbReference type="PRINTS" id="PR00301">
    <property type="entry name" value="HEATSHOCK70"/>
</dbReference>
<evidence type="ECO:0000256" key="2">
    <source>
        <dbReference type="ARBA" id="ARBA00022840"/>
    </source>
</evidence>
<evidence type="ECO:0000256" key="3">
    <source>
        <dbReference type="RuleBase" id="RU003322"/>
    </source>
</evidence>
<protein>
    <recommendedName>
        <fullName evidence="8">Heat shock protein 70</fullName>
    </recommendedName>
</protein>
<feature type="transmembrane region" description="Helical" evidence="5">
    <location>
        <begin position="103"/>
        <end position="123"/>
    </location>
</feature>
<dbReference type="SUPFAM" id="SSF53067">
    <property type="entry name" value="Actin-like ATPase domain"/>
    <property type="match status" value="2"/>
</dbReference>
<keyword evidence="5" id="KW-0472">Membrane</keyword>
<dbReference type="GO" id="GO:0005524">
    <property type="term" value="F:ATP binding"/>
    <property type="evidence" value="ECO:0007669"/>
    <property type="project" value="UniProtKB-KW"/>
</dbReference>
<comment type="similarity">
    <text evidence="3">Belongs to the heat shock protein 70 family.</text>
</comment>
<evidence type="ECO:0000256" key="1">
    <source>
        <dbReference type="ARBA" id="ARBA00022741"/>
    </source>
</evidence>
<keyword evidence="7" id="KW-1185">Reference proteome</keyword>
<feature type="compositionally biased region" description="Low complexity" evidence="4">
    <location>
        <begin position="23"/>
        <end position="44"/>
    </location>
</feature>
<keyword evidence="5" id="KW-1133">Transmembrane helix</keyword>
<dbReference type="OrthoDB" id="2401965at2759"/>
<dbReference type="PROSITE" id="PS01036">
    <property type="entry name" value="HSP70_3"/>
    <property type="match status" value="1"/>
</dbReference>
<evidence type="ECO:0000256" key="4">
    <source>
        <dbReference type="SAM" id="MobiDB-lite"/>
    </source>
</evidence>
<dbReference type="GO" id="GO:0140662">
    <property type="term" value="F:ATP-dependent protein folding chaperone"/>
    <property type="evidence" value="ECO:0007669"/>
    <property type="project" value="InterPro"/>
</dbReference>
<dbReference type="InterPro" id="IPR013126">
    <property type="entry name" value="Hsp_70_fam"/>
</dbReference>
<name>A0A9W7LFD5_9STRA</name>
<accession>A0A9W7LFD5</accession>
<evidence type="ECO:0000256" key="5">
    <source>
        <dbReference type="SAM" id="Phobius"/>
    </source>
</evidence>
<keyword evidence="2 3" id="KW-0067">ATP-binding</keyword>
<dbReference type="Gene3D" id="3.90.640.10">
    <property type="entry name" value="Actin, Chain A, domain 4"/>
    <property type="match status" value="1"/>
</dbReference>
<feature type="region of interest" description="Disordered" evidence="4">
    <location>
        <begin position="1"/>
        <end position="47"/>
    </location>
</feature>
<keyword evidence="5" id="KW-0812">Transmembrane</keyword>
<dbReference type="Proteomes" id="UP001165065">
    <property type="component" value="Unassembled WGS sequence"/>
</dbReference>
<dbReference type="Pfam" id="PF00012">
    <property type="entry name" value="HSP70"/>
    <property type="match status" value="1"/>
</dbReference>
<organism evidence="6 7">
    <name type="scientific">Triparma columacea</name>
    <dbReference type="NCBI Taxonomy" id="722753"/>
    <lineage>
        <taxon>Eukaryota</taxon>
        <taxon>Sar</taxon>
        <taxon>Stramenopiles</taxon>
        <taxon>Ochrophyta</taxon>
        <taxon>Bolidophyceae</taxon>
        <taxon>Parmales</taxon>
        <taxon>Triparmaceae</taxon>
        <taxon>Triparma</taxon>
    </lineage>
</organism>
<evidence type="ECO:0000313" key="7">
    <source>
        <dbReference type="Proteomes" id="UP001165065"/>
    </source>
</evidence>
<dbReference type="InterPro" id="IPR043129">
    <property type="entry name" value="ATPase_NBD"/>
</dbReference>
<gene>
    <name evidence="6" type="ORF">TrCOL_g4817</name>
</gene>
<evidence type="ECO:0008006" key="8">
    <source>
        <dbReference type="Google" id="ProtNLM"/>
    </source>
</evidence>
<dbReference type="Gene3D" id="3.30.420.40">
    <property type="match status" value="2"/>
</dbReference>
<sequence>MDKSLRRRKREKSKDWRTRQLDNSTNSTSSNTTNNNIVNKTTPTLSPHHDICQTINNNKDYNKDNNTIYNTITTTTTTKAATTNKYNTPSPPSPTFHDHLKSALPILACLFVLLSAGAAWLGFRGRVKVIGVDLGTTYSVVAVRAGRGGISDVEIVPDYTGGVPSGIVPSVVHFKGSRTSTVNGSSKSVYDVTVGGRAKDMIKADPKNVVYNAKRFMGMKWGDEGVESQIGRQGYQVVEKEKEEGEEGEEVEEEVEEEGDAISQRGAAAFALPALGSLLVTPEEVGSEVVKYLLSQVSQHLGHTSVTTAVIAVPAKFNALQRSATASAFKLAGLKVARVMDEPTAAALAYGLNRKEDVHHILVYDYGGGTLDVSVLHVSDGYVEVIGTAGDERLGGGDFDHVLGSWVWDEVLGEGERVEGGRVEECGMGEREGTEWCTREDVTVMAERIKIEMSGIEEGEDRETEPQTCMSLPNCVPTPTAITMSLPTFNKVTEPLLSRSYLPVTAVLEELDLRPDDIDEVVMVGGTSRMPQVRKLIRDNMGISKLNTEIDPDVTVAYGCASVID</sequence>
<feature type="region of interest" description="Disordered" evidence="4">
    <location>
        <begin position="239"/>
        <end position="259"/>
    </location>
</feature>
<dbReference type="PROSITE" id="PS00297">
    <property type="entry name" value="HSP70_1"/>
    <property type="match status" value="1"/>
</dbReference>
<dbReference type="InterPro" id="IPR018181">
    <property type="entry name" value="Heat_shock_70_CS"/>
</dbReference>
<keyword evidence="1 3" id="KW-0547">Nucleotide-binding</keyword>
<dbReference type="EMBL" id="BRYA01000371">
    <property type="protein sequence ID" value="GMI48043.1"/>
    <property type="molecule type" value="Genomic_DNA"/>
</dbReference>